<feature type="transmembrane region" description="Helical" evidence="5">
    <location>
        <begin position="117"/>
        <end position="135"/>
    </location>
</feature>
<evidence type="ECO:0000256" key="4">
    <source>
        <dbReference type="SAM" id="Coils"/>
    </source>
</evidence>
<evidence type="ECO:0000313" key="8">
    <source>
        <dbReference type="Proteomes" id="UP000503278"/>
    </source>
</evidence>
<evidence type="ECO:0000256" key="3">
    <source>
        <dbReference type="ARBA" id="ARBA00022553"/>
    </source>
</evidence>
<dbReference type="KEGG" id="mrob:HH214_12820"/>
<accession>A0A7L5E001</accession>
<dbReference type="EC" id="2.7.13.3" evidence="2"/>
<dbReference type="PROSITE" id="PS50109">
    <property type="entry name" value="HIS_KIN"/>
    <property type="match status" value="1"/>
</dbReference>
<keyword evidence="5" id="KW-0472">Membrane</keyword>
<dbReference type="GO" id="GO:0000155">
    <property type="term" value="F:phosphorelay sensor kinase activity"/>
    <property type="evidence" value="ECO:0007669"/>
    <property type="project" value="InterPro"/>
</dbReference>
<gene>
    <name evidence="7" type="ORF">HH214_12820</name>
</gene>
<dbReference type="PRINTS" id="PR00344">
    <property type="entry name" value="BCTRLSENSOR"/>
</dbReference>
<dbReference type="Gene3D" id="3.30.565.10">
    <property type="entry name" value="Histidine kinase-like ATPase, C-terminal domain"/>
    <property type="match status" value="1"/>
</dbReference>
<evidence type="ECO:0000259" key="6">
    <source>
        <dbReference type="PROSITE" id="PS50109"/>
    </source>
</evidence>
<protein>
    <recommendedName>
        <fullName evidence="2">histidine kinase</fullName>
        <ecNumber evidence="2">2.7.13.3</ecNumber>
    </recommendedName>
</protein>
<dbReference type="Gene3D" id="1.10.287.130">
    <property type="match status" value="1"/>
</dbReference>
<feature type="domain" description="Histidine kinase" evidence="6">
    <location>
        <begin position="200"/>
        <end position="437"/>
    </location>
</feature>
<organism evidence="7 8">
    <name type="scientific">Mucilaginibacter robiniae</name>
    <dbReference type="NCBI Taxonomy" id="2728022"/>
    <lineage>
        <taxon>Bacteria</taxon>
        <taxon>Pseudomonadati</taxon>
        <taxon>Bacteroidota</taxon>
        <taxon>Sphingobacteriia</taxon>
        <taxon>Sphingobacteriales</taxon>
        <taxon>Sphingobacteriaceae</taxon>
        <taxon>Mucilaginibacter</taxon>
    </lineage>
</organism>
<dbReference type="RefSeq" id="WP_169608228.1">
    <property type="nucleotide sequence ID" value="NZ_CP051682.1"/>
</dbReference>
<dbReference type="InterPro" id="IPR036890">
    <property type="entry name" value="HATPase_C_sf"/>
</dbReference>
<dbReference type="Proteomes" id="UP000503278">
    <property type="component" value="Chromosome"/>
</dbReference>
<dbReference type="SMART" id="SM00388">
    <property type="entry name" value="HisKA"/>
    <property type="match status" value="1"/>
</dbReference>
<keyword evidence="3" id="KW-0597">Phosphoprotein</keyword>
<proteinExistence type="predicted"/>
<feature type="coiled-coil region" evidence="4">
    <location>
        <begin position="136"/>
        <end position="188"/>
    </location>
</feature>
<dbReference type="InterPro" id="IPR003661">
    <property type="entry name" value="HisK_dim/P_dom"/>
</dbReference>
<keyword evidence="5" id="KW-0812">Transmembrane</keyword>
<feature type="transmembrane region" description="Helical" evidence="5">
    <location>
        <begin position="84"/>
        <end position="105"/>
    </location>
</feature>
<reference evidence="7 8" key="1">
    <citation type="submission" date="2020-04" db="EMBL/GenBank/DDBJ databases">
        <title>Genome sequencing of novel species.</title>
        <authorList>
            <person name="Heo J."/>
            <person name="Kim S.-J."/>
            <person name="Kim J.-S."/>
            <person name="Hong S.-B."/>
            <person name="Kwon S.-W."/>
        </authorList>
    </citation>
    <scope>NUCLEOTIDE SEQUENCE [LARGE SCALE GENOMIC DNA]</scope>
    <source>
        <strain evidence="7 8">F39-2</strain>
    </source>
</reference>
<dbReference type="PANTHER" id="PTHR43065">
    <property type="entry name" value="SENSOR HISTIDINE KINASE"/>
    <property type="match status" value="1"/>
</dbReference>
<dbReference type="AlphaFoldDB" id="A0A7L5E001"/>
<evidence type="ECO:0000256" key="2">
    <source>
        <dbReference type="ARBA" id="ARBA00012438"/>
    </source>
</evidence>
<dbReference type="Pfam" id="PF00512">
    <property type="entry name" value="HisKA"/>
    <property type="match status" value="1"/>
</dbReference>
<dbReference type="PANTHER" id="PTHR43065:SF42">
    <property type="entry name" value="TWO-COMPONENT SENSOR PPRA"/>
    <property type="match status" value="1"/>
</dbReference>
<sequence>MQIFSFIAAFLLIRDIQKSFKKDPLLYIKWNNLLRVGLWTTAILALGLNTMLHGWFSDFIAGLTLLGMVSFIKNEPDLTRFRPFAYAHLPLVATTLLYGFADLILGNSERWDSWNDYLQIAVVGAFIWIFARSAFFKKQQKELEIVSEQKNELEVLVAERTSELTLQKNELLETLKELKATQAQLIHQEKLASLGELTAGIAHEIQNPLNFVNNFSEVSMELLDEMEAELAKGDIEEVEAIAADIKQNLQKIIHHGKRADSIVKGMLQHSRTSTGQKEPTNINTLADEYLRLAYHGLRAKDKLFNATLVSHLAPDLPPVNAVAQDVGRVLLNLFTNAFYAVQQKQKTGLANYQPTVSVTTTQQGSQILISVKDNGTGIPEEVRDKIMQPFFTTKPTGEGTGLGLSLSYDIIVKGHGGKIDIQTQESEYTEFLITLPV</sequence>
<dbReference type="Pfam" id="PF02518">
    <property type="entry name" value="HATPase_c"/>
    <property type="match status" value="1"/>
</dbReference>
<evidence type="ECO:0000313" key="7">
    <source>
        <dbReference type="EMBL" id="QJD96692.1"/>
    </source>
</evidence>
<evidence type="ECO:0000256" key="5">
    <source>
        <dbReference type="SAM" id="Phobius"/>
    </source>
</evidence>
<name>A0A7L5E001_9SPHI</name>
<dbReference type="InterPro" id="IPR004358">
    <property type="entry name" value="Sig_transdc_His_kin-like_C"/>
</dbReference>
<evidence type="ECO:0000256" key="1">
    <source>
        <dbReference type="ARBA" id="ARBA00000085"/>
    </source>
</evidence>
<keyword evidence="8" id="KW-1185">Reference proteome</keyword>
<dbReference type="SUPFAM" id="SSF55874">
    <property type="entry name" value="ATPase domain of HSP90 chaperone/DNA topoisomerase II/histidine kinase"/>
    <property type="match status" value="1"/>
</dbReference>
<dbReference type="InterPro" id="IPR003594">
    <property type="entry name" value="HATPase_dom"/>
</dbReference>
<dbReference type="InterPro" id="IPR036097">
    <property type="entry name" value="HisK_dim/P_sf"/>
</dbReference>
<keyword evidence="4" id="KW-0175">Coiled coil</keyword>
<dbReference type="SUPFAM" id="SSF47384">
    <property type="entry name" value="Homodimeric domain of signal transducing histidine kinase"/>
    <property type="match status" value="1"/>
</dbReference>
<comment type="catalytic activity">
    <reaction evidence="1">
        <text>ATP + protein L-histidine = ADP + protein N-phospho-L-histidine.</text>
        <dbReference type="EC" id="2.7.13.3"/>
    </reaction>
</comment>
<keyword evidence="5" id="KW-1133">Transmembrane helix</keyword>
<feature type="transmembrane region" description="Helical" evidence="5">
    <location>
        <begin position="54"/>
        <end position="72"/>
    </location>
</feature>
<dbReference type="EMBL" id="CP051682">
    <property type="protein sequence ID" value="QJD96692.1"/>
    <property type="molecule type" value="Genomic_DNA"/>
</dbReference>
<dbReference type="InterPro" id="IPR005467">
    <property type="entry name" value="His_kinase_dom"/>
</dbReference>
<dbReference type="CDD" id="cd00082">
    <property type="entry name" value="HisKA"/>
    <property type="match status" value="1"/>
</dbReference>
<dbReference type="SMART" id="SM00387">
    <property type="entry name" value="HATPase_c"/>
    <property type="match status" value="1"/>
</dbReference>